<organism evidence="4 5">
    <name type="scientific">Paratrimastix pyriformis</name>
    <dbReference type="NCBI Taxonomy" id="342808"/>
    <lineage>
        <taxon>Eukaryota</taxon>
        <taxon>Metamonada</taxon>
        <taxon>Preaxostyla</taxon>
        <taxon>Paratrimastigidae</taxon>
        <taxon>Paratrimastix</taxon>
    </lineage>
</organism>
<feature type="region of interest" description="Disordered" evidence="3">
    <location>
        <begin position="172"/>
        <end position="228"/>
    </location>
</feature>
<comment type="similarity">
    <text evidence="1">Belongs to the FAM221 family.</text>
</comment>
<reference evidence="4" key="1">
    <citation type="journal article" date="2022" name="bioRxiv">
        <title>Genomics of Preaxostyla Flagellates Illuminates Evolutionary Transitions and the Path Towards Mitochondrial Loss.</title>
        <authorList>
            <person name="Novak L.V.F."/>
            <person name="Treitli S.C."/>
            <person name="Pyrih J."/>
            <person name="Halakuc P."/>
            <person name="Pipaliya S.V."/>
            <person name="Vacek V."/>
            <person name="Brzon O."/>
            <person name="Soukal P."/>
            <person name="Eme L."/>
            <person name="Dacks J.B."/>
            <person name="Karnkowska A."/>
            <person name="Elias M."/>
            <person name="Hampl V."/>
        </authorList>
    </citation>
    <scope>NUCLEOTIDE SEQUENCE</scope>
    <source>
        <strain evidence="4">RCP-MX</strain>
    </source>
</reference>
<dbReference type="EMBL" id="JAPMOS010000015">
    <property type="protein sequence ID" value="KAJ4460125.1"/>
    <property type="molecule type" value="Genomic_DNA"/>
</dbReference>
<evidence type="ECO:0000313" key="5">
    <source>
        <dbReference type="Proteomes" id="UP001141327"/>
    </source>
</evidence>
<dbReference type="PANTHER" id="PTHR31214">
    <property type="entry name" value="PROTEIN FAM221A-RELATED"/>
    <property type="match status" value="1"/>
</dbReference>
<gene>
    <name evidence="4" type="ORF">PAPYR_3856</name>
</gene>
<keyword evidence="5" id="KW-1185">Reference proteome</keyword>
<feature type="compositionally biased region" description="Low complexity" evidence="3">
    <location>
        <begin position="265"/>
        <end position="294"/>
    </location>
</feature>
<evidence type="ECO:0000313" key="4">
    <source>
        <dbReference type="EMBL" id="KAJ4460125.1"/>
    </source>
</evidence>
<sequence length="346" mass="36465">MNGDHFVISGDALRGLDAYVNAEMAASAGVGTGADQIHVAWRVDGAATDCKFVGPSSKCFCGHRMRDHHKSVGASSISCPCTYQGCKCKQFAYIPNHGTWTLKCNCKHDPEEHSFAGSRKCLHPGCRCGGFTSTFTCECGQPWANHRTVFEMAGPGSHATFASLAAGTSEYPRTIEGPSAPAMLTDGSARIPPATSTASRPPPSGRGHILRPGSRAPPPVVGPPAAPEEASAGILTTTPYDLLMQPHTLGGAEVHASSAPRAQWARRAPSPSTPAPAGEESAPPVDASAPASRPRGGAVGVGPSRTAAQDYAQRRREQLQHAKEIREARERENYQKQLAQDLGGRR</sequence>
<feature type="compositionally biased region" description="Basic and acidic residues" evidence="3">
    <location>
        <begin position="312"/>
        <end position="334"/>
    </location>
</feature>
<feature type="compositionally biased region" description="Low complexity" evidence="3">
    <location>
        <begin position="192"/>
        <end position="214"/>
    </location>
</feature>
<feature type="region of interest" description="Disordered" evidence="3">
    <location>
        <begin position="252"/>
        <end position="346"/>
    </location>
</feature>
<evidence type="ECO:0000256" key="3">
    <source>
        <dbReference type="SAM" id="MobiDB-lite"/>
    </source>
</evidence>
<feature type="compositionally biased region" description="Pro residues" evidence="3">
    <location>
        <begin position="215"/>
        <end position="226"/>
    </location>
</feature>
<name>A0ABQ8UTT3_9EUKA</name>
<dbReference type="Proteomes" id="UP001141327">
    <property type="component" value="Unassembled WGS sequence"/>
</dbReference>
<proteinExistence type="inferred from homology"/>
<dbReference type="PANTHER" id="PTHR31214:SF2">
    <property type="entry name" value="PROTEIN FAM221A"/>
    <property type="match status" value="1"/>
</dbReference>
<evidence type="ECO:0000256" key="1">
    <source>
        <dbReference type="ARBA" id="ARBA00011026"/>
    </source>
</evidence>
<comment type="caution">
    <text evidence="4">The sequence shown here is derived from an EMBL/GenBank/DDBJ whole genome shotgun (WGS) entry which is preliminary data.</text>
</comment>
<accession>A0ABQ8UTT3</accession>
<protein>
    <recommendedName>
        <fullName evidence="2">Protein FAM221A</fullName>
    </recommendedName>
</protein>
<dbReference type="InterPro" id="IPR026755">
    <property type="entry name" value="Fam221a/b"/>
</dbReference>
<evidence type="ECO:0000256" key="2">
    <source>
        <dbReference type="ARBA" id="ARBA00039630"/>
    </source>
</evidence>
<dbReference type="Pfam" id="PF14753">
    <property type="entry name" value="FAM221"/>
    <property type="match status" value="1"/>
</dbReference>